<sequence>MEPDSDCGEKDCKKPCACPDAHKPLNSTFISLIKSARQKVRADQKDYLRVDNDFYTLKLESPFPHYWSFGYNQIVPVVNLTTPTEAKILYTSGRFLILYDYEYETIVSLEGHRNTVRCLSVDSTGRFAASCDEGHGNKIILWDLHQRTPIDVLNDFGAISGTRHVWLSPCGRYLISYHMLKRQQKLLFYSWASEDKDRKITIELDELLDGVKNLTFSSDNPEFFALTTSRRVLFLTYTPGSKLKSPAIKIHNGEFIQDSSVGNFIASTYMSNTHLCYSATDTGHVRVWSDLDYYDDLCKEQEISNVKNEITYSLITNVLITDFTTVDKYLVIANDVGRILFFSCTLILLYCFEHDDLKAIEYISFDVRGKDDVEKSKIANKDCRRANTVFILGKLCRKRRRDVKEWENEADLKFILPRNVEDEPEPFTVKNCLVCCKNEKMAYINFSSKSIGYLLENFTLKVVAIECHPARDYLIMATQSGALHLVDFVSNQEIVKKTVLPLSITSDRSYDSQGTVRCIKYSFDGYSLACGLSNGHIVFLSPLLLESKFVVKYTHRPIRILKFSPDGLLLAACDTTRIYFIQITAGGPELLAAQKTHGRVITDLLFFTKLSGETICFSIGKDKNLVQYDIQKICSQKEVVIKKCVRIEQRSDPLCLSLAPDPRNIILGKSDFKLQLIDVDELVYMNNKHAPALKDPINNLCMLNTADESEYLFFTARNLIGLVKLPLDHNPYKWMSIPVSENKVANYVFSRDRNFLFTLSRGDGEGLVNMWKVMPNLLEVLSSNVGNEEAVKFEYLLGPERDYFLKEIKDYYAYASLLHQGTGVCSKVNPSIPVCEVPDILRALGCFFTNYEMECVIRKGEPRDKFKVEDRKMEFDELVELFASGKEFSKVLLEDIEKAFYRMCSMVDGPNRKEVKKAILRNDFIRILSSKGETMQLCEALHFLRILVDPLNKEKAKLEMEKQKLSDRNEENQSVDFMFLPEVITFDYLITNILGMSKKSCDMKMSWKKRNDHQISEEAANEASEEKHQIAESAYRQQFIKSGLRNGKKLMSRNPCSKMNKVKKP</sequence>
<protein>
    <recommendedName>
        <fullName evidence="5">Cilia- and flagella-associated protein 251</fullName>
    </recommendedName>
</protein>
<dbReference type="Proteomes" id="UP001307889">
    <property type="component" value="Chromosome 8"/>
</dbReference>
<dbReference type="InterPro" id="IPR001680">
    <property type="entry name" value="WD40_rpt"/>
</dbReference>
<evidence type="ECO:0000256" key="1">
    <source>
        <dbReference type="ARBA" id="ARBA00004138"/>
    </source>
</evidence>
<dbReference type="InterPro" id="IPR015943">
    <property type="entry name" value="WD40/YVTN_repeat-like_dom_sf"/>
</dbReference>
<proteinExistence type="predicted"/>
<feature type="region of interest" description="Disordered" evidence="7">
    <location>
        <begin position="1044"/>
        <end position="1065"/>
    </location>
</feature>
<keyword evidence="6" id="KW-0175">Coiled coil</keyword>
<organism evidence="8 9">
    <name type="scientific">Nesidiocoris tenuis</name>
    <dbReference type="NCBI Taxonomy" id="355587"/>
    <lineage>
        <taxon>Eukaryota</taxon>
        <taxon>Metazoa</taxon>
        <taxon>Ecdysozoa</taxon>
        <taxon>Arthropoda</taxon>
        <taxon>Hexapoda</taxon>
        <taxon>Insecta</taxon>
        <taxon>Pterygota</taxon>
        <taxon>Neoptera</taxon>
        <taxon>Paraneoptera</taxon>
        <taxon>Hemiptera</taxon>
        <taxon>Heteroptera</taxon>
        <taxon>Panheteroptera</taxon>
        <taxon>Cimicomorpha</taxon>
        <taxon>Miridae</taxon>
        <taxon>Dicyphina</taxon>
        <taxon>Nesidiocoris</taxon>
    </lineage>
</organism>
<keyword evidence="3" id="KW-0677">Repeat</keyword>
<reference evidence="8 9" key="1">
    <citation type="submission" date="2023-09" db="EMBL/GenBank/DDBJ databases">
        <title>Nesidiocoris tenuis whole genome shotgun sequence.</title>
        <authorList>
            <person name="Shibata T."/>
            <person name="Shimoda M."/>
            <person name="Kobayashi T."/>
            <person name="Uehara T."/>
        </authorList>
    </citation>
    <scope>NUCLEOTIDE SEQUENCE [LARGE SCALE GENOMIC DNA]</scope>
    <source>
        <strain evidence="8 9">Japan</strain>
    </source>
</reference>
<evidence type="ECO:0000256" key="3">
    <source>
        <dbReference type="ARBA" id="ARBA00022737"/>
    </source>
</evidence>
<keyword evidence="9" id="KW-1185">Reference proteome</keyword>
<dbReference type="SMART" id="SM00320">
    <property type="entry name" value="WD40"/>
    <property type="match status" value="6"/>
</dbReference>
<keyword evidence="2" id="KW-0853">WD repeat</keyword>
<dbReference type="InterPro" id="IPR050630">
    <property type="entry name" value="WD_repeat_EMAP"/>
</dbReference>
<keyword evidence="4" id="KW-0966">Cell projection</keyword>
<evidence type="ECO:0000313" key="9">
    <source>
        <dbReference type="Proteomes" id="UP001307889"/>
    </source>
</evidence>
<feature type="coiled-coil region" evidence="6">
    <location>
        <begin position="948"/>
        <end position="975"/>
    </location>
</feature>
<accession>A0ABN7AZL7</accession>
<comment type="subcellular location">
    <subcellularLocation>
        <location evidence="1">Cell projection</location>
        <location evidence="1">Cilium</location>
    </subcellularLocation>
</comment>
<dbReference type="EMBL" id="AP028916">
    <property type="protein sequence ID" value="BES97625.1"/>
    <property type="molecule type" value="Genomic_DNA"/>
</dbReference>
<evidence type="ECO:0000256" key="2">
    <source>
        <dbReference type="ARBA" id="ARBA00022574"/>
    </source>
</evidence>
<dbReference type="Pfam" id="PF00400">
    <property type="entry name" value="WD40"/>
    <property type="match status" value="1"/>
</dbReference>
<evidence type="ECO:0000256" key="5">
    <source>
        <dbReference type="ARBA" id="ARBA00040994"/>
    </source>
</evidence>
<dbReference type="Gene3D" id="2.130.10.10">
    <property type="entry name" value="YVTN repeat-like/Quinoprotein amine dehydrogenase"/>
    <property type="match status" value="2"/>
</dbReference>
<evidence type="ECO:0000256" key="7">
    <source>
        <dbReference type="SAM" id="MobiDB-lite"/>
    </source>
</evidence>
<evidence type="ECO:0000256" key="4">
    <source>
        <dbReference type="ARBA" id="ARBA00023273"/>
    </source>
</evidence>
<gene>
    <name evidence="8" type="ORF">NTJ_10439</name>
</gene>
<evidence type="ECO:0000313" key="8">
    <source>
        <dbReference type="EMBL" id="BES97625.1"/>
    </source>
</evidence>
<name>A0ABN7AZL7_9HEMI</name>
<dbReference type="PANTHER" id="PTHR13720:SF13">
    <property type="entry name" value="CILIA- AND FLAGELLA-ASSOCIATED PROTEIN 251"/>
    <property type="match status" value="1"/>
</dbReference>
<dbReference type="PANTHER" id="PTHR13720">
    <property type="entry name" value="WD-40 REPEAT PROTEIN"/>
    <property type="match status" value="1"/>
</dbReference>
<dbReference type="InterPro" id="IPR036322">
    <property type="entry name" value="WD40_repeat_dom_sf"/>
</dbReference>
<dbReference type="SUPFAM" id="SSF50978">
    <property type="entry name" value="WD40 repeat-like"/>
    <property type="match status" value="2"/>
</dbReference>
<evidence type="ECO:0000256" key="6">
    <source>
        <dbReference type="SAM" id="Coils"/>
    </source>
</evidence>